<organism evidence="1 2">
    <name type="scientific">Fusarium keratoplasticum</name>
    <dbReference type="NCBI Taxonomy" id="1328300"/>
    <lineage>
        <taxon>Eukaryota</taxon>
        <taxon>Fungi</taxon>
        <taxon>Dikarya</taxon>
        <taxon>Ascomycota</taxon>
        <taxon>Pezizomycotina</taxon>
        <taxon>Sordariomycetes</taxon>
        <taxon>Hypocreomycetidae</taxon>
        <taxon>Hypocreales</taxon>
        <taxon>Nectriaceae</taxon>
        <taxon>Fusarium</taxon>
        <taxon>Fusarium solani species complex</taxon>
    </lineage>
</organism>
<sequence>MATQNGDLDHLPSTENTSASHSHRGPLRVAIIGAGIGGLSAAIGLRRQGHQVDLYEKSSFAVELGAGIHLTPNGNGILRRWGIFAEEFGGTLLNRRFEFHYNGEPILDEDLTTPNLRWEHPWHLVHRVALHERLKRAATGEDGRGLPAILHTSSEVVHVSPERGKITLVNGTIIKADVIIGADGVHSRSRRFICDSMPGVVSSGKGAFRFLIPRSLADEDPETQPLVEARDAAYMWFANDRRVVLYPCNSNKTLNFVCIHPEEESHSVAGDGWDKTGSLEQVLEVFKSFDPVLLRLFRKMNPKELKVWQLLDMEKPPAWVNERMALLGDAAHPFTPYQGQGANQAIEDAAAITVVLPDGTCPADVPERLKMYEKIRYDRAHKIQSDSRRAGSDWKDGKPQVDPAIFGSFNFAHDAYHHANIVFKRHLWKSTPGARWRMPVSFGPSYELRSHDSSDSRQTFTTAAVRFKSSRTYLESLLPTESYTFMADDTLCEVSLAITTRKNVPCLGGADYSRFGLYLHGVQYRRDDGSTVQGSFVPLLLENSADMVISTREEQGMPALFCDIEVDSTPQTYQMKASWRGVNFTDLILEDLEEDPRPAENTGDDVSGRVLLSYHLRPKIGIPEEPGETCAIKGSIGDASCRVTQRWRIKKGSVKLQGHSWESLPTLHHVAASLADMAMYGIVSAEVVSGTGVPDKRKYSRI</sequence>
<protein>
    <submittedName>
        <fullName evidence="1">FAD-binding-3 domain-containing protein</fullName>
    </submittedName>
</protein>
<proteinExistence type="predicted"/>
<dbReference type="Proteomes" id="UP001065298">
    <property type="component" value="Chromosome 4"/>
</dbReference>
<reference evidence="1" key="1">
    <citation type="submission" date="2022-06" db="EMBL/GenBank/DDBJ databases">
        <title>Fusarium solani species complex genomes reveal bases of compartmentalisation and animal pathogenesis.</title>
        <authorList>
            <person name="Tsai I.J."/>
        </authorList>
    </citation>
    <scope>NUCLEOTIDE SEQUENCE</scope>
    <source>
        <strain evidence="1">Fu6.1</strain>
    </source>
</reference>
<gene>
    <name evidence="1" type="ORF">NCS57_00602600</name>
</gene>
<keyword evidence="2" id="KW-1185">Reference proteome</keyword>
<dbReference type="EMBL" id="CM046506">
    <property type="protein sequence ID" value="KAI8671280.1"/>
    <property type="molecule type" value="Genomic_DNA"/>
</dbReference>
<name>A0ACC0R0B7_9HYPO</name>
<evidence type="ECO:0000313" key="2">
    <source>
        <dbReference type="Proteomes" id="UP001065298"/>
    </source>
</evidence>
<accession>A0ACC0R0B7</accession>
<evidence type="ECO:0000313" key="1">
    <source>
        <dbReference type="EMBL" id="KAI8671280.1"/>
    </source>
</evidence>
<comment type="caution">
    <text evidence="1">The sequence shown here is derived from an EMBL/GenBank/DDBJ whole genome shotgun (WGS) entry which is preliminary data.</text>
</comment>